<protein>
    <submittedName>
        <fullName evidence="1">IS66 family insertion sequence element accessory protein TnpB</fullName>
    </submittedName>
</protein>
<keyword evidence="2" id="KW-1185">Reference proteome</keyword>
<gene>
    <name evidence="1" type="ORF">GTH32_18450</name>
</gene>
<comment type="caution">
    <text evidence="1">The sequence shown here is derived from an EMBL/GenBank/DDBJ whole genome shotgun (WGS) entry which is preliminary data.</text>
</comment>
<dbReference type="EMBL" id="JAAAWN010000044">
    <property type="protein sequence ID" value="NDV93154.1"/>
    <property type="molecule type" value="Genomic_DNA"/>
</dbReference>
<proteinExistence type="predicted"/>
<organism evidence="1 2">
    <name type="scientific">Alteromonas profundi</name>
    <dbReference type="NCBI Taxonomy" id="2696062"/>
    <lineage>
        <taxon>Bacteria</taxon>
        <taxon>Pseudomonadati</taxon>
        <taxon>Pseudomonadota</taxon>
        <taxon>Gammaproteobacteria</taxon>
        <taxon>Alteromonadales</taxon>
        <taxon>Alteromonadaceae</taxon>
        <taxon>Alteromonas/Salinimonas group</taxon>
        <taxon>Alteromonas</taxon>
    </lineage>
</organism>
<dbReference type="RefSeq" id="WP_163088570.1">
    <property type="nucleotide sequence ID" value="NZ_JAAAWN010000044.1"/>
</dbReference>
<dbReference type="AlphaFoldDB" id="A0A7X5LQH0"/>
<evidence type="ECO:0000313" key="1">
    <source>
        <dbReference type="EMBL" id="NDV93154.1"/>
    </source>
</evidence>
<dbReference type="Proteomes" id="UP000470213">
    <property type="component" value="Unassembled WGS sequence"/>
</dbReference>
<dbReference type="NCBIfam" id="NF047593">
    <property type="entry name" value="IS66_ISAeme5_TnpA"/>
    <property type="match status" value="1"/>
</dbReference>
<reference evidence="1 2" key="1">
    <citation type="submission" date="2020-01" db="EMBL/GenBank/DDBJ databases">
        <authorList>
            <person name="Chen J."/>
            <person name="Zhu S."/>
            <person name="Yang J."/>
        </authorList>
    </citation>
    <scope>NUCLEOTIDE SEQUENCE [LARGE SCALE GENOMIC DNA]</scope>
    <source>
        <strain evidence="1 2">345S023</strain>
    </source>
</reference>
<accession>A0A7X5LQH0</accession>
<sequence length="106" mass="12299">MRNPQRSQQEWRQLFKQQQHSGLSAVEFCRQQHINIQTFYARRSDIRLLQTQGKFVQVKREVTTVESQEFTAATEQITLAYGSGQLSLPITVPPHWLAALMKALNE</sequence>
<evidence type="ECO:0000313" key="2">
    <source>
        <dbReference type="Proteomes" id="UP000470213"/>
    </source>
</evidence>
<name>A0A7X5LQH0_9ALTE</name>